<sequence>MGDEDEEQSYNQGSTRSFFQDVDTSDIDSLRGSKATVEYIDDEDDIAASLYRQNISPSVFVEDNTDDSRGIPVLYNHPHD</sequence>
<feature type="compositionally biased region" description="Polar residues" evidence="1">
    <location>
        <begin position="9"/>
        <end position="18"/>
    </location>
</feature>
<feature type="region of interest" description="Disordered" evidence="1">
    <location>
        <begin position="1"/>
        <end position="23"/>
    </location>
</feature>
<evidence type="ECO:0000313" key="2">
    <source>
        <dbReference type="EMBL" id="CAJ1965766.1"/>
    </source>
</evidence>
<accession>A0AAD2G7N6</accession>
<gene>
    <name evidence="2" type="ORF">CYCCA115_LOCUS21358</name>
</gene>
<reference evidence="2" key="1">
    <citation type="submission" date="2023-08" db="EMBL/GenBank/DDBJ databases">
        <authorList>
            <person name="Audoor S."/>
            <person name="Bilcke G."/>
        </authorList>
    </citation>
    <scope>NUCLEOTIDE SEQUENCE</scope>
</reference>
<feature type="region of interest" description="Disordered" evidence="1">
    <location>
        <begin position="61"/>
        <end position="80"/>
    </location>
</feature>
<evidence type="ECO:0000313" key="3">
    <source>
        <dbReference type="Proteomes" id="UP001295423"/>
    </source>
</evidence>
<organism evidence="2 3">
    <name type="scientific">Cylindrotheca closterium</name>
    <dbReference type="NCBI Taxonomy" id="2856"/>
    <lineage>
        <taxon>Eukaryota</taxon>
        <taxon>Sar</taxon>
        <taxon>Stramenopiles</taxon>
        <taxon>Ochrophyta</taxon>
        <taxon>Bacillariophyta</taxon>
        <taxon>Bacillariophyceae</taxon>
        <taxon>Bacillariophycidae</taxon>
        <taxon>Bacillariales</taxon>
        <taxon>Bacillariaceae</taxon>
        <taxon>Cylindrotheca</taxon>
    </lineage>
</organism>
<dbReference type="AlphaFoldDB" id="A0AAD2G7N6"/>
<proteinExistence type="predicted"/>
<protein>
    <submittedName>
        <fullName evidence="2">Uncharacterized protein</fullName>
    </submittedName>
</protein>
<keyword evidence="3" id="KW-1185">Reference proteome</keyword>
<comment type="caution">
    <text evidence="2">The sequence shown here is derived from an EMBL/GenBank/DDBJ whole genome shotgun (WGS) entry which is preliminary data.</text>
</comment>
<evidence type="ECO:0000256" key="1">
    <source>
        <dbReference type="SAM" id="MobiDB-lite"/>
    </source>
</evidence>
<name>A0AAD2G7N6_9STRA</name>
<dbReference type="EMBL" id="CAKOGP040002225">
    <property type="protein sequence ID" value="CAJ1965766.1"/>
    <property type="molecule type" value="Genomic_DNA"/>
</dbReference>
<dbReference type="Proteomes" id="UP001295423">
    <property type="component" value="Unassembled WGS sequence"/>
</dbReference>